<evidence type="ECO:0000313" key="3">
    <source>
        <dbReference type="Proteomes" id="UP000199110"/>
    </source>
</evidence>
<dbReference type="OrthoDB" id="7866206at2"/>
<accession>A0A1I3TIV8</accession>
<evidence type="ECO:0000313" key="2">
    <source>
        <dbReference type="EMBL" id="SFJ71164.1"/>
    </source>
</evidence>
<name>A0A1I3TIV8_9RHOB</name>
<evidence type="ECO:0000256" key="1">
    <source>
        <dbReference type="SAM" id="MobiDB-lite"/>
    </source>
</evidence>
<organism evidence="2 3">
    <name type="scientific">Jannaschia pohangensis</name>
    <dbReference type="NCBI Taxonomy" id="390807"/>
    <lineage>
        <taxon>Bacteria</taxon>
        <taxon>Pseudomonadati</taxon>
        <taxon>Pseudomonadota</taxon>
        <taxon>Alphaproteobacteria</taxon>
        <taxon>Rhodobacterales</taxon>
        <taxon>Roseobacteraceae</taxon>
        <taxon>Jannaschia</taxon>
    </lineage>
</organism>
<dbReference type="EMBL" id="FORA01000005">
    <property type="protein sequence ID" value="SFJ71164.1"/>
    <property type="molecule type" value="Genomic_DNA"/>
</dbReference>
<dbReference type="RefSeq" id="WP_139212403.1">
    <property type="nucleotide sequence ID" value="NZ_FORA01000005.1"/>
</dbReference>
<gene>
    <name evidence="2" type="ORF">SAMN04488095_3476</name>
</gene>
<dbReference type="Proteomes" id="UP000199110">
    <property type="component" value="Unassembled WGS sequence"/>
</dbReference>
<feature type="region of interest" description="Disordered" evidence="1">
    <location>
        <begin position="67"/>
        <end position="90"/>
    </location>
</feature>
<dbReference type="AlphaFoldDB" id="A0A1I3TIV8"/>
<protein>
    <submittedName>
        <fullName evidence="2">Uncharacterized protein</fullName>
    </submittedName>
</protein>
<proteinExistence type="predicted"/>
<dbReference type="STRING" id="390807.SAMN04488095_3476"/>
<keyword evidence="3" id="KW-1185">Reference proteome</keyword>
<sequence>MGFSTSSEQAGQSQRPVMALVCDQPSDPLCQALFQALAKVAPHHAIRFNPDPPVPNAIEVTLHRGTTGDSLSWRDAGGPPQSGATIRNTGEPADHASALVQALPDLAKATRIGNSSR</sequence>
<reference evidence="2 3" key="1">
    <citation type="submission" date="2016-10" db="EMBL/GenBank/DDBJ databases">
        <authorList>
            <person name="de Groot N.N."/>
        </authorList>
    </citation>
    <scope>NUCLEOTIDE SEQUENCE [LARGE SCALE GENOMIC DNA]</scope>
    <source>
        <strain evidence="2 3">DSM 19073</strain>
    </source>
</reference>